<organism evidence="2 3">
    <name type="scientific">Petrolisthes manimaculis</name>
    <dbReference type="NCBI Taxonomy" id="1843537"/>
    <lineage>
        <taxon>Eukaryota</taxon>
        <taxon>Metazoa</taxon>
        <taxon>Ecdysozoa</taxon>
        <taxon>Arthropoda</taxon>
        <taxon>Crustacea</taxon>
        <taxon>Multicrustacea</taxon>
        <taxon>Malacostraca</taxon>
        <taxon>Eumalacostraca</taxon>
        <taxon>Eucarida</taxon>
        <taxon>Decapoda</taxon>
        <taxon>Pleocyemata</taxon>
        <taxon>Anomura</taxon>
        <taxon>Galatheoidea</taxon>
        <taxon>Porcellanidae</taxon>
        <taxon>Petrolisthes</taxon>
    </lineage>
</organism>
<feature type="compositionally biased region" description="Pro residues" evidence="1">
    <location>
        <begin position="268"/>
        <end position="277"/>
    </location>
</feature>
<reference evidence="2" key="1">
    <citation type="submission" date="2023-11" db="EMBL/GenBank/DDBJ databases">
        <title>Genome assemblies of two species of porcelain crab, Petrolisthes cinctipes and Petrolisthes manimaculis (Anomura: Porcellanidae).</title>
        <authorList>
            <person name="Angst P."/>
        </authorList>
    </citation>
    <scope>NUCLEOTIDE SEQUENCE</scope>
    <source>
        <strain evidence="2">PB745_02</strain>
        <tissue evidence="2">Gill</tissue>
    </source>
</reference>
<name>A0AAE1TM19_9EUCA</name>
<feature type="compositionally biased region" description="Low complexity" evidence="1">
    <location>
        <begin position="194"/>
        <end position="206"/>
    </location>
</feature>
<feature type="region of interest" description="Disordered" evidence="1">
    <location>
        <begin position="126"/>
        <end position="496"/>
    </location>
</feature>
<feature type="compositionally biased region" description="Low complexity" evidence="1">
    <location>
        <begin position="515"/>
        <end position="529"/>
    </location>
</feature>
<accession>A0AAE1TM19</accession>
<feature type="compositionally biased region" description="Low complexity" evidence="1">
    <location>
        <begin position="303"/>
        <end position="324"/>
    </location>
</feature>
<dbReference type="EMBL" id="JAWZYT010005552">
    <property type="protein sequence ID" value="KAK4290252.1"/>
    <property type="molecule type" value="Genomic_DNA"/>
</dbReference>
<feature type="compositionally biased region" description="Basic residues" evidence="1">
    <location>
        <begin position="80"/>
        <end position="91"/>
    </location>
</feature>
<feature type="compositionally biased region" description="Low complexity" evidence="1">
    <location>
        <begin position="171"/>
        <end position="187"/>
    </location>
</feature>
<proteinExistence type="predicted"/>
<sequence>MMNENQTDLVYWIPPLYSSNLVAAGHNPPQSSTTPRRPSLTRSPLSRTSSLSRSSLNRPSLARSSLNRSSFNRPYGGASVRKKRLAQRRPKMSQDGGHHNVAGHGQAGHVECQACEAEMAAAAAAAHGGQGGGGTDTESDVPDNMPGSGEGMPTPSHSHGHGHGHSHSLDYHPGYPGPHGEYPAQHPEYPPQHPQHQPHPQHGEYPPQHPPHPPHPEYPPQHPQHPPHPQHGEYPPQHPEYQQQQQQQQQPQPQPHPEYPAQGQEYPQPHPEYPPGQQPEYPAQGSQEYPQGQHPEYPPGQHPEYPAGQQPQGYQQPHQAQEYPQPHPPHPEYPQGHPEYQQQHPDQIHQQQPQDHQTQQQQQQQQQQHFQDHQQMVYQQQTPTPPPPPQVPQDHPQHQLQQHIMPQHHPQHPMHHHHPQQSHMAHPHQKPMYHMQHGHPQHGHGQHGHPSHGHPSHMSHHHTPQHSHSHTPQHGHPHSMHPHTQQHHHPYHHRGSTQLGMHTISEERVGAPGGIASPSPARQAAIARQRPFRRSTIKRRYVHEPDVVRRFSEPVNKPKSSAPTFLRFLEKMSHIHSVPVKAPESPKPTKKKSKPFFSRDKETRCYGSKKVKRPSIKVYNTPNRLSSRRSSRSQASEDDQCIVVSLDPNAKGGPPGGPPMDPNIKIPPGAASAKPRKSLSGESFEARHAHLQMVLRLLSQLYQDKVVHQDTEIKMLKSKMQTQEKHIKKMATLLLQVRDDVIKLKTNQHHGRGDSSGGDGSGKVQGKDQTTTTLLSIKVGDEGKSTIDV</sequence>
<feature type="region of interest" description="Disordered" evidence="1">
    <location>
        <begin position="577"/>
        <end position="682"/>
    </location>
</feature>
<feature type="compositionally biased region" description="Low complexity" evidence="1">
    <location>
        <begin position="392"/>
        <end position="408"/>
    </location>
</feature>
<feature type="compositionally biased region" description="Low complexity" evidence="1">
    <location>
        <begin position="27"/>
        <end position="74"/>
    </location>
</feature>
<feature type="region of interest" description="Disordered" evidence="1">
    <location>
        <begin position="23"/>
        <end position="105"/>
    </location>
</feature>
<feature type="region of interest" description="Disordered" evidence="1">
    <location>
        <begin position="509"/>
        <end position="538"/>
    </location>
</feature>
<evidence type="ECO:0000313" key="3">
    <source>
        <dbReference type="Proteomes" id="UP001292094"/>
    </source>
</evidence>
<feature type="region of interest" description="Disordered" evidence="1">
    <location>
        <begin position="745"/>
        <end position="775"/>
    </location>
</feature>
<dbReference type="AlphaFoldDB" id="A0AAE1TM19"/>
<evidence type="ECO:0000256" key="1">
    <source>
        <dbReference type="SAM" id="MobiDB-lite"/>
    </source>
</evidence>
<protein>
    <submittedName>
        <fullName evidence="2">Uncharacterized protein</fullName>
    </submittedName>
</protein>
<evidence type="ECO:0000313" key="2">
    <source>
        <dbReference type="EMBL" id="KAK4290252.1"/>
    </source>
</evidence>
<comment type="caution">
    <text evidence="2">The sequence shown here is derived from an EMBL/GenBank/DDBJ whole genome shotgun (WGS) entry which is preliminary data.</text>
</comment>
<feature type="compositionally biased region" description="Pro residues" evidence="1">
    <location>
        <begin position="207"/>
        <end position="229"/>
    </location>
</feature>
<feature type="compositionally biased region" description="Low complexity" evidence="1">
    <location>
        <begin position="333"/>
        <end position="382"/>
    </location>
</feature>
<dbReference type="Proteomes" id="UP001292094">
    <property type="component" value="Unassembled WGS sequence"/>
</dbReference>
<feature type="compositionally biased region" description="Low complexity" evidence="1">
    <location>
        <begin position="232"/>
        <end position="251"/>
    </location>
</feature>
<gene>
    <name evidence="2" type="ORF">Pmani_036832</name>
</gene>
<feature type="compositionally biased region" description="Basic residues" evidence="1">
    <location>
        <begin position="409"/>
        <end position="495"/>
    </location>
</feature>
<feature type="compositionally biased region" description="Gly residues" evidence="1">
    <location>
        <begin position="754"/>
        <end position="763"/>
    </location>
</feature>
<keyword evidence="3" id="KW-1185">Reference proteome</keyword>